<organism evidence="1 2">
    <name type="scientific">Eragrostis curvula</name>
    <name type="common">weeping love grass</name>
    <dbReference type="NCBI Taxonomy" id="38414"/>
    <lineage>
        <taxon>Eukaryota</taxon>
        <taxon>Viridiplantae</taxon>
        <taxon>Streptophyta</taxon>
        <taxon>Embryophyta</taxon>
        <taxon>Tracheophyta</taxon>
        <taxon>Spermatophyta</taxon>
        <taxon>Magnoliopsida</taxon>
        <taxon>Liliopsida</taxon>
        <taxon>Poales</taxon>
        <taxon>Poaceae</taxon>
        <taxon>PACMAD clade</taxon>
        <taxon>Chloridoideae</taxon>
        <taxon>Eragrostideae</taxon>
        <taxon>Eragrostidinae</taxon>
        <taxon>Eragrostis</taxon>
    </lineage>
</organism>
<keyword evidence="2" id="KW-1185">Reference proteome</keyword>
<gene>
    <name evidence="1" type="ORF">EJB05_25889</name>
</gene>
<dbReference type="Proteomes" id="UP000324897">
    <property type="component" value="Chromosome 2"/>
</dbReference>
<sequence>MEGTREDHWSENLEKYLEHEFKVKRTPLGEDVLCSIHEEISSFIVNLVIDENGEFYCRLDRSVIAEGAHFSQFNMFAFGTDVSEDDAPDPRFPFAGSSDQFCMDQHKGGKGEPGMLICCLYCALLRNEEGSSNPVRLAAAEAAPAEK</sequence>
<proteinExistence type="predicted"/>
<dbReference type="AlphaFoldDB" id="A0A5J9UJF0"/>
<dbReference type="OrthoDB" id="690405at2759"/>
<evidence type="ECO:0000313" key="1">
    <source>
        <dbReference type="EMBL" id="TVU23515.1"/>
    </source>
</evidence>
<reference evidence="1 2" key="1">
    <citation type="journal article" date="2019" name="Sci. Rep.">
        <title>A high-quality genome of Eragrostis curvula grass provides insights into Poaceae evolution and supports new strategies to enhance forage quality.</title>
        <authorList>
            <person name="Carballo J."/>
            <person name="Santos B.A.C.M."/>
            <person name="Zappacosta D."/>
            <person name="Garbus I."/>
            <person name="Selva J.P."/>
            <person name="Gallo C.A."/>
            <person name="Diaz A."/>
            <person name="Albertini E."/>
            <person name="Caccamo M."/>
            <person name="Echenique V."/>
        </authorList>
    </citation>
    <scope>NUCLEOTIDE SEQUENCE [LARGE SCALE GENOMIC DNA]</scope>
    <source>
        <strain evidence="2">cv. Victoria</strain>
        <tissue evidence="1">Leaf</tissue>
    </source>
</reference>
<evidence type="ECO:0000313" key="2">
    <source>
        <dbReference type="Proteomes" id="UP000324897"/>
    </source>
</evidence>
<comment type="caution">
    <text evidence="1">The sequence shown here is derived from an EMBL/GenBank/DDBJ whole genome shotgun (WGS) entry which is preliminary data.</text>
</comment>
<dbReference type="EMBL" id="RWGY01000013">
    <property type="protein sequence ID" value="TVU23515.1"/>
    <property type="molecule type" value="Genomic_DNA"/>
</dbReference>
<name>A0A5J9UJF0_9POAL</name>
<dbReference type="Gramene" id="TVU23515">
    <property type="protein sequence ID" value="TVU23515"/>
    <property type="gene ID" value="EJB05_25889"/>
</dbReference>
<protein>
    <submittedName>
        <fullName evidence="1">Uncharacterized protein</fullName>
    </submittedName>
</protein>
<accession>A0A5J9UJF0</accession>